<dbReference type="SUPFAM" id="SSF53850">
    <property type="entry name" value="Periplasmic binding protein-like II"/>
    <property type="match status" value="1"/>
</dbReference>
<keyword evidence="6" id="KW-0675">Receptor</keyword>
<evidence type="ECO:0000313" key="9">
    <source>
        <dbReference type="EMBL" id="CAK1546930.1"/>
    </source>
</evidence>
<evidence type="ECO:0000256" key="2">
    <source>
        <dbReference type="ARBA" id="ARBA00022475"/>
    </source>
</evidence>
<proteinExistence type="predicted"/>
<feature type="transmembrane region" description="Helical" evidence="8">
    <location>
        <begin position="340"/>
        <end position="364"/>
    </location>
</feature>
<dbReference type="PANTHER" id="PTHR42643">
    <property type="entry name" value="IONOTROPIC RECEPTOR 20A-RELATED"/>
    <property type="match status" value="1"/>
</dbReference>
<keyword evidence="3 8" id="KW-0812">Transmembrane</keyword>
<evidence type="ECO:0000256" key="7">
    <source>
        <dbReference type="ARBA" id="ARBA00023180"/>
    </source>
</evidence>
<dbReference type="EMBL" id="CAVLEF010000009">
    <property type="protein sequence ID" value="CAK1546930.1"/>
    <property type="molecule type" value="Genomic_DNA"/>
</dbReference>
<dbReference type="InterPro" id="IPR052192">
    <property type="entry name" value="Insect_Ionotropic_Sensory_Rcpt"/>
</dbReference>
<dbReference type="Gene3D" id="1.10.287.70">
    <property type="match status" value="1"/>
</dbReference>
<evidence type="ECO:0000256" key="4">
    <source>
        <dbReference type="ARBA" id="ARBA00022989"/>
    </source>
</evidence>
<keyword evidence="4 8" id="KW-1133">Transmembrane helix</keyword>
<name>A0AAV1JEK6_9NEOP</name>
<evidence type="ECO:0000256" key="8">
    <source>
        <dbReference type="SAM" id="Phobius"/>
    </source>
</evidence>
<keyword evidence="2" id="KW-1003">Cell membrane</keyword>
<reference evidence="9 10" key="1">
    <citation type="submission" date="2023-11" db="EMBL/GenBank/DDBJ databases">
        <authorList>
            <person name="Okamura Y."/>
        </authorList>
    </citation>
    <scope>NUCLEOTIDE SEQUENCE [LARGE SCALE GENOMIC DNA]</scope>
</reference>
<evidence type="ECO:0000256" key="5">
    <source>
        <dbReference type="ARBA" id="ARBA00023136"/>
    </source>
</evidence>
<comment type="caution">
    <text evidence="9">The sequence shown here is derived from an EMBL/GenBank/DDBJ whole genome shotgun (WGS) entry which is preliminary data.</text>
</comment>
<comment type="subcellular location">
    <subcellularLocation>
        <location evidence="1">Cell membrane</location>
        <topology evidence="1">Multi-pass membrane protein</topology>
    </subcellularLocation>
</comment>
<keyword evidence="7" id="KW-0325">Glycoprotein</keyword>
<sequence length="379" mass="42748">MFLLRYLELLEVEDLYLGLGEHSTASALYFGDIDIAPVLRYTTQHAGYYDVIHPHVTYAAGGYFYRIPTTGVGKFENQFLTPFTGTVWLCVVVVIALCGVGLVLGASFEDRPQAGRYAFFSVVALTCQQFFEDVDESAVKRNSTARKLTILVTGLSCVLIFNYYTSSVVSWLLNGPPPSINSLWELMNSPLEPIFMDVGYTWSWLQSPNYYFNVRDAKAEDVLKKKVKKKGPHLVSTPTQGIELVHKGGYVLYCDTDTANKYIALTFSARELCDVGRLPGLEKIPMYSCVQKNSPYREFFIWSFARMAEQGIIKLIQTRTYPPEIRCEGSTPRALALGGAAPAFIILAFGYIMGTLFMVMERIIKVHKDKKMMKVKYFE</sequence>
<accession>A0AAV1JEK6</accession>
<evidence type="ECO:0000256" key="6">
    <source>
        <dbReference type="ARBA" id="ARBA00023170"/>
    </source>
</evidence>
<dbReference type="Proteomes" id="UP001497472">
    <property type="component" value="Unassembled WGS sequence"/>
</dbReference>
<gene>
    <name evidence="9" type="ORF">LNINA_LOCUS6437</name>
</gene>
<evidence type="ECO:0000313" key="10">
    <source>
        <dbReference type="Proteomes" id="UP001497472"/>
    </source>
</evidence>
<feature type="transmembrane region" description="Helical" evidence="8">
    <location>
        <begin position="86"/>
        <end position="108"/>
    </location>
</feature>
<dbReference type="AlphaFoldDB" id="A0AAV1JEK6"/>
<evidence type="ECO:0000256" key="3">
    <source>
        <dbReference type="ARBA" id="ARBA00022692"/>
    </source>
</evidence>
<evidence type="ECO:0000256" key="1">
    <source>
        <dbReference type="ARBA" id="ARBA00004651"/>
    </source>
</evidence>
<protein>
    <recommendedName>
        <fullName evidence="11">Ionotropic receptor</fullName>
    </recommendedName>
</protein>
<evidence type="ECO:0008006" key="11">
    <source>
        <dbReference type="Google" id="ProtNLM"/>
    </source>
</evidence>
<feature type="transmembrane region" description="Helical" evidence="8">
    <location>
        <begin position="148"/>
        <end position="173"/>
    </location>
</feature>
<dbReference type="PANTHER" id="PTHR42643:SF32">
    <property type="entry name" value="IONOTROPIC RECEPTOR 31A, ISOFORM C-RELATED"/>
    <property type="match status" value="1"/>
</dbReference>
<keyword evidence="5 8" id="KW-0472">Membrane</keyword>
<organism evidence="9 10">
    <name type="scientific">Leptosia nina</name>
    <dbReference type="NCBI Taxonomy" id="320188"/>
    <lineage>
        <taxon>Eukaryota</taxon>
        <taxon>Metazoa</taxon>
        <taxon>Ecdysozoa</taxon>
        <taxon>Arthropoda</taxon>
        <taxon>Hexapoda</taxon>
        <taxon>Insecta</taxon>
        <taxon>Pterygota</taxon>
        <taxon>Neoptera</taxon>
        <taxon>Endopterygota</taxon>
        <taxon>Lepidoptera</taxon>
        <taxon>Glossata</taxon>
        <taxon>Ditrysia</taxon>
        <taxon>Papilionoidea</taxon>
        <taxon>Pieridae</taxon>
        <taxon>Pierinae</taxon>
        <taxon>Leptosia</taxon>
    </lineage>
</organism>
<dbReference type="GO" id="GO:0005886">
    <property type="term" value="C:plasma membrane"/>
    <property type="evidence" value="ECO:0007669"/>
    <property type="project" value="UniProtKB-SubCell"/>
</dbReference>
<keyword evidence="10" id="KW-1185">Reference proteome</keyword>